<evidence type="ECO:0000313" key="3">
    <source>
        <dbReference type="EMBL" id="CAE7283713.1"/>
    </source>
</evidence>
<dbReference type="InterPro" id="IPR007094">
    <property type="entry name" value="RNA-dir_pol_PSvirus"/>
</dbReference>
<accession>A0A812N192</accession>
<comment type="caution">
    <text evidence="3">The sequence shown here is derived from an EMBL/GenBank/DDBJ whole genome shotgun (WGS) entry which is preliminary data.</text>
</comment>
<dbReference type="SUPFAM" id="SSF56672">
    <property type="entry name" value="DNA/RNA polymerases"/>
    <property type="match status" value="1"/>
</dbReference>
<dbReference type="PROSITE" id="PS50507">
    <property type="entry name" value="RDRP_SSRNA_POS"/>
    <property type="match status" value="1"/>
</dbReference>
<organism evidence="3 4">
    <name type="scientific">Symbiodinium necroappetens</name>
    <dbReference type="NCBI Taxonomy" id="1628268"/>
    <lineage>
        <taxon>Eukaryota</taxon>
        <taxon>Sar</taxon>
        <taxon>Alveolata</taxon>
        <taxon>Dinophyceae</taxon>
        <taxon>Suessiales</taxon>
        <taxon>Symbiodiniaceae</taxon>
        <taxon>Symbiodinium</taxon>
    </lineage>
</organism>
<dbReference type="OrthoDB" id="420910at2759"/>
<gene>
    <name evidence="3" type="ORF">SNEC2469_LOCUS6927</name>
</gene>
<feature type="region of interest" description="Disordered" evidence="1">
    <location>
        <begin position="1"/>
        <end position="38"/>
    </location>
</feature>
<dbReference type="AlphaFoldDB" id="A0A812N192"/>
<feature type="non-terminal residue" evidence="3">
    <location>
        <position position="1"/>
    </location>
</feature>
<dbReference type="EMBL" id="CAJNJA010011922">
    <property type="protein sequence ID" value="CAE7283713.1"/>
    <property type="molecule type" value="Genomic_DNA"/>
</dbReference>
<reference evidence="3" key="1">
    <citation type="submission" date="2021-02" db="EMBL/GenBank/DDBJ databases">
        <authorList>
            <person name="Dougan E. K."/>
            <person name="Rhodes N."/>
            <person name="Thang M."/>
            <person name="Chan C."/>
        </authorList>
    </citation>
    <scope>NUCLEOTIDE SEQUENCE</scope>
</reference>
<dbReference type="GO" id="GO:0003968">
    <property type="term" value="F:RNA-directed RNA polymerase activity"/>
    <property type="evidence" value="ECO:0007669"/>
    <property type="project" value="InterPro"/>
</dbReference>
<keyword evidence="4" id="KW-1185">Reference proteome</keyword>
<dbReference type="GO" id="GO:0039694">
    <property type="term" value="P:viral RNA genome replication"/>
    <property type="evidence" value="ECO:0007669"/>
    <property type="project" value="InterPro"/>
</dbReference>
<feature type="compositionally biased region" description="Basic and acidic residues" evidence="1">
    <location>
        <begin position="1"/>
        <end position="13"/>
    </location>
</feature>
<sequence length="400" mass="44479">MNTTFDEQRKDEVLIGDPQEVDRGDHRSTPENPITSFSIHPTAVTGQEHTIGDTSYLSETAEVPLRGGAAWLDYRDSLKEAGHKEMRKAIEEEGQLNLEESEISGCATREARAHCASWEPVPESGNIPGVYVAKPTIGNSLKAMRDRHFKVGSGVGVMTALGKRHIQRACSLIKQQLMQSCVDSGAITLAYDILETLPQEFKSGKWTEERRMGEMMRNYDHACSMDFGAFDGSCTKECRDLIENDVIISMFMKIMSAEGQDSLLNAAIRDRIKNKASISVKNVVKAVIWDMIRESGDRRTSILNFITNLTLVYANMSLMLEKRGVKEKVIKQMITDSLKCGSLANLMGEGDDGLQVFADAFVTPVGDKYSFGTEWCKGYAEYGFKIEPQGPTGDLEYHEC</sequence>
<evidence type="ECO:0000259" key="2">
    <source>
        <dbReference type="PROSITE" id="PS50507"/>
    </source>
</evidence>
<dbReference type="InterPro" id="IPR043502">
    <property type="entry name" value="DNA/RNA_pol_sf"/>
</dbReference>
<protein>
    <recommendedName>
        <fullName evidence="2">RdRp catalytic domain-containing protein</fullName>
    </recommendedName>
</protein>
<evidence type="ECO:0000313" key="4">
    <source>
        <dbReference type="Proteomes" id="UP000601435"/>
    </source>
</evidence>
<proteinExistence type="predicted"/>
<dbReference type="Proteomes" id="UP000601435">
    <property type="component" value="Unassembled WGS sequence"/>
</dbReference>
<name>A0A812N192_9DINO</name>
<evidence type="ECO:0000256" key="1">
    <source>
        <dbReference type="SAM" id="MobiDB-lite"/>
    </source>
</evidence>
<feature type="domain" description="RdRp catalytic" evidence="2">
    <location>
        <begin position="220"/>
        <end position="365"/>
    </location>
</feature>
<feature type="compositionally biased region" description="Basic and acidic residues" evidence="1">
    <location>
        <begin position="20"/>
        <end position="29"/>
    </location>
</feature>